<feature type="compositionally biased region" description="Low complexity" evidence="1">
    <location>
        <begin position="222"/>
        <end position="253"/>
    </location>
</feature>
<feature type="chain" id="PRO_5040409004" evidence="2">
    <location>
        <begin position="26"/>
        <end position="289"/>
    </location>
</feature>
<evidence type="ECO:0000256" key="1">
    <source>
        <dbReference type="SAM" id="MobiDB-lite"/>
    </source>
</evidence>
<protein>
    <submittedName>
        <fullName evidence="3">Uncharacterized protein</fullName>
    </submittedName>
</protein>
<sequence>MSPSNAFTFTKALALATALLPSVLGAETGHTQVAVTTDSLTFTAVESFGNVVLQDGSSTATINPGQHTQFNGISVSAVPERTAIVVDGSATYGFTHPVPDASETAPASPSPSEFGGAGLPYAIISASGDVSITVSPIPNSYILQVSTATTTIGAGRNVSFAGAQISALSNTGGVVANDFTFTLSEPSAVSSITTRSSSATPTRSSAATTLVSGTNTPSTLRSTSTTGAAAATTTAPSTSGSANSGSGSSQASSSPAITGNAAATFTTGDLSIVGWLASSIGMLMFAFGL</sequence>
<name>A0A9P4Q2R8_9PEZI</name>
<feature type="compositionally biased region" description="Low complexity" evidence="1">
    <location>
        <begin position="190"/>
        <end position="209"/>
    </location>
</feature>
<dbReference type="EMBL" id="MU003827">
    <property type="protein sequence ID" value="KAF2718298.1"/>
    <property type="molecule type" value="Genomic_DNA"/>
</dbReference>
<feature type="compositionally biased region" description="Polar residues" evidence="1">
    <location>
        <begin position="210"/>
        <end position="221"/>
    </location>
</feature>
<feature type="signal peptide" evidence="2">
    <location>
        <begin position="1"/>
        <end position="25"/>
    </location>
</feature>
<organism evidence="3 4">
    <name type="scientific">Polychaeton citri CBS 116435</name>
    <dbReference type="NCBI Taxonomy" id="1314669"/>
    <lineage>
        <taxon>Eukaryota</taxon>
        <taxon>Fungi</taxon>
        <taxon>Dikarya</taxon>
        <taxon>Ascomycota</taxon>
        <taxon>Pezizomycotina</taxon>
        <taxon>Dothideomycetes</taxon>
        <taxon>Dothideomycetidae</taxon>
        <taxon>Capnodiales</taxon>
        <taxon>Capnodiaceae</taxon>
        <taxon>Polychaeton</taxon>
    </lineage>
</organism>
<keyword evidence="2" id="KW-0732">Signal</keyword>
<evidence type="ECO:0000313" key="4">
    <source>
        <dbReference type="Proteomes" id="UP000799441"/>
    </source>
</evidence>
<gene>
    <name evidence="3" type="ORF">K431DRAFT_287802</name>
</gene>
<comment type="caution">
    <text evidence="3">The sequence shown here is derived from an EMBL/GenBank/DDBJ whole genome shotgun (WGS) entry which is preliminary data.</text>
</comment>
<proteinExistence type="predicted"/>
<keyword evidence="4" id="KW-1185">Reference proteome</keyword>
<feature type="region of interest" description="Disordered" evidence="1">
    <location>
        <begin position="190"/>
        <end position="253"/>
    </location>
</feature>
<dbReference type="AlphaFoldDB" id="A0A9P4Q2R8"/>
<evidence type="ECO:0000313" key="3">
    <source>
        <dbReference type="EMBL" id="KAF2718298.1"/>
    </source>
</evidence>
<evidence type="ECO:0000256" key="2">
    <source>
        <dbReference type="SAM" id="SignalP"/>
    </source>
</evidence>
<accession>A0A9P4Q2R8</accession>
<dbReference type="Proteomes" id="UP000799441">
    <property type="component" value="Unassembled WGS sequence"/>
</dbReference>
<reference evidence="3" key="1">
    <citation type="journal article" date="2020" name="Stud. Mycol.">
        <title>101 Dothideomycetes genomes: a test case for predicting lifestyles and emergence of pathogens.</title>
        <authorList>
            <person name="Haridas S."/>
            <person name="Albert R."/>
            <person name="Binder M."/>
            <person name="Bloem J."/>
            <person name="Labutti K."/>
            <person name="Salamov A."/>
            <person name="Andreopoulos B."/>
            <person name="Baker S."/>
            <person name="Barry K."/>
            <person name="Bills G."/>
            <person name="Bluhm B."/>
            <person name="Cannon C."/>
            <person name="Castanera R."/>
            <person name="Culley D."/>
            <person name="Daum C."/>
            <person name="Ezra D."/>
            <person name="Gonzalez J."/>
            <person name="Henrissat B."/>
            <person name="Kuo A."/>
            <person name="Liang C."/>
            <person name="Lipzen A."/>
            <person name="Lutzoni F."/>
            <person name="Magnuson J."/>
            <person name="Mondo S."/>
            <person name="Nolan M."/>
            <person name="Ohm R."/>
            <person name="Pangilinan J."/>
            <person name="Park H.-J."/>
            <person name="Ramirez L."/>
            <person name="Alfaro M."/>
            <person name="Sun H."/>
            <person name="Tritt A."/>
            <person name="Yoshinaga Y."/>
            <person name="Zwiers L.-H."/>
            <person name="Turgeon B."/>
            <person name="Goodwin S."/>
            <person name="Spatafora J."/>
            <person name="Crous P."/>
            <person name="Grigoriev I."/>
        </authorList>
    </citation>
    <scope>NUCLEOTIDE SEQUENCE</scope>
    <source>
        <strain evidence="3">CBS 116435</strain>
    </source>
</reference>